<evidence type="ECO:0000256" key="6">
    <source>
        <dbReference type="ARBA" id="ARBA00022491"/>
    </source>
</evidence>
<dbReference type="GO" id="GO:0046983">
    <property type="term" value="F:protein dimerization activity"/>
    <property type="evidence" value="ECO:0007669"/>
    <property type="project" value="InterPro"/>
</dbReference>
<dbReference type="SMART" id="SM00899">
    <property type="entry name" value="FeoA"/>
    <property type="match status" value="1"/>
</dbReference>
<keyword evidence="12" id="KW-0464">Manganese</keyword>
<evidence type="ECO:0000256" key="10">
    <source>
        <dbReference type="ARBA" id="ARBA00023159"/>
    </source>
</evidence>
<dbReference type="InterPro" id="IPR038157">
    <property type="entry name" value="FeoA_core_dom"/>
</dbReference>
<dbReference type="AlphaFoldDB" id="A0A098QYW6"/>
<evidence type="ECO:0000313" key="17">
    <source>
        <dbReference type="Proteomes" id="UP000029692"/>
    </source>
</evidence>
<dbReference type="SUPFAM" id="SSF47979">
    <property type="entry name" value="Iron-dependent repressor protein, dimerization domain"/>
    <property type="match status" value="1"/>
</dbReference>
<feature type="domain" description="HTH dtxR-type" evidence="15">
    <location>
        <begin position="1"/>
        <end position="64"/>
    </location>
</feature>
<dbReference type="FunFam" id="1.10.60.10:FF:000004">
    <property type="entry name" value="DtxR family transcriptional regulator"/>
    <property type="match status" value="1"/>
</dbReference>
<sequence length="219" mass="24599">MATSTVEQYIKVLYQLESRTGQRVSTQQLADALGVTPGTATVMLKHLSEIHLVDYQSRKGGRLSQEGKDMALRLLRYHRLIETFLFKTLGYDWSEIHEEAEVLEHAVSERFIQRIDQLLGHPRIDPHGDPIPSESGEMITPNTVLLSDIPSGTECRIARIRNTEPDFLRLLFSQGVTPGSVLQVVQNIPAAESITLRSSEMSRDFALSYQLAKQILVEG</sequence>
<evidence type="ECO:0000256" key="5">
    <source>
        <dbReference type="ARBA" id="ARBA00022490"/>
    </source>
</evidence>
<dbReference type="Pfam" id="PF04023">
    <property type="entry name" value="FeoA"/>
    <property type="match status" value="1"/>
</dbReference>
<dbReference type="InterPro" id="IPR036390">
    <property type="entry name" value="WH_DNA-bd_sf"/>
</dbReference>
<dbReference type="PANTHER" id="PTHR33238">
    <property type="entry name" value="IRON (METAL) DEPENDENT REPRESSOR, DTXR FAMILY"/>
    <property type="match status" value="1"/>
</dbReference>
<comment type="similarity">
    <text evidence="2">Belongs to the DtxR/MntR family.</text>
</comment>
<dbReference type="InterPro" id="IPR001367">
    <property type="entry name" value="Fe_dep_repressor"/>
</dbReference>
<dbReference type="InterPro" id="IPR008988">
    <property type="entry name" value="Transcriptional_repressor_C"/>
</dbReference>
<evidence type="ECO:0000256" key="14">
    <source>
        <dbReference type="ARBA" id="ARBA00032593"/>
    </source>
</evidence>
<dbReference type="OrthoDB" id="9791355at2"/>
<evidence type="ECO:0000256" key="7">
    <source>
        <dbReference type="ARBA" id="ARBA00023004"/>
    </source>
</evidence>
<keyword evidence="10" id="KW-0010">Activator</keyword>
<keyword evidence="8" id="KW-0805">Transcription regulation</keyword>
<keyword evidence="6" id="KW-0678">Repressor</keyword>
<dbReference type="Gene3D" id="2.30.30.90">
    <property type="match status" value="1"/>
</dbReference>
<evidence type="ECO:0000256" key="13">
    <source>
        <dbReference type="ARBA" id="ARBA00025185"/>
    </source>
</evidence>
<dbReference type="SMART" id="SM00529">
    <property type="entry name" value="HTH_DTXR"/>
    <property type="match status" value="1"/>
</dbReference>
<evidence type="ECO:0000256" key="3">
    <source>
        <dbReference type="ARBA" id="ARBA00011738"/>
    </source>
</evidence>
<dbReference type="GO" id="GO:0003677">
    <property type="term" value="F:DNA binding"/>
    <property type="evidence" value="ECO:0007669"/>
    <property type="project" value="UniProtKB-KW"/>
</dbReference>
<keyword evidence="17" id="KW-1185">Reference proteome</keyword>
<keyword evidence="7" id="KW-0408">Iron</keyword>
<dbReference type="SUPFAM" id="SSF46785">
    <property type="entry name" value="Winged helix' DNA-binding domain"/>
    <property type="match status" value="1"/>
</dbReference>
<dbReference type="eggNOG" id="COG1321">
    <property type="taxonomic scope" value="Bacteria"/>
</dbReference>
<protein>
    <recommendedName>
        <fullName evidence="4">Transcriptional regulator MntR</fullName>
    </recommendedName>
    <alternativeName>
        <fullName evidence="14">Manganese transport regulator</fullName>
    </alternativeName>
</protein>
<dbReference type="STRING" id="1480694.DC28_10565"/>
<dbReference type="PROSITE" id="PS50944">
    <property type="entry name" value="HTH_DTXR"/>
    <property type="match status" value="1"/>
</dbReference>
<dbReference type="RefSeq" id="WP_037548127.1">
    <property type="nucleotide sequence ID" value="NZ_JNUP01000065.1"/>
</dbReference>
<dbReference type="GO" id="GO:0045892">
    <property type="term" value="P:negative regulation of DNA-templated transcription"/>
    <property type="evidence" value="ECO:0007669"/>
    <property type="project" value="TreeGrafter"/>
</dbReference>
<evidence type="ECO:0000256" key="9">
    <source>
        <dbReference type="ARBA" id="ARBA00023125"/>
    </source>
</evidence>
<dbReference type="EMBL" id="JNUP01000065">
    <property type="protein sequence ID" value="KGE71692.1"/>
    <property type="molecule type" value="Genomic_DNA"/>
</dbReference>
<comment type="subunit">
    <text evidence="3">Homodimer.</text>
</comment>
<name>A0A098QYW6_9SPIO</name>
<evidence type="ECO:0000256" key="11">
    <source>
        <dbReference type="ARBA" id="ARBA00023163"/>
    </source>
</evidence>
<dbReference type="InterPro" id="IPR036421">
    <property type="entry name" value="Fe_dep_repressor_sf"/>
</dbReference>
<comment type="caution">
    <text evidence="16">The sequence shown here is derived from an EMBL/GenBank/DDBJ whole genome shotgun (WGS) entry which is preliminary data.</text>
</comment>
<dbReference type="Pfam" id="PF01325">
    <property type="entry name" value="Fe_dep_repress"/>
    <property type="match status" value="1"/>
</dbReference>
<evidence type="ECO:0000256" key="4">
    <source>
        <dbReference type="ARBA" id="ARBA00022386"/>
    </source>
</evidence>
<dbReference type="Proteomes" id="UP000029692">
    <property type="component" value="Unassembled WGS sequence"/>
</dbReference>
<organism evidence="16 17">
    <name type="scientific">Spirochaeta lutea</name>
    <dbReference type="NCBI Taxonomy" id="1480694"/>
    <lineage>
        <taxon>Bacteria</taxon>
        <taxon>Pseudomonadati</taxon>
        <taxon>Spirochaetota</taxon>
        <taxon>Spirochaetia</taxon>
        <taxon>Spirochaetales</taxon>
        <taxon>Spirochaetaceae</taxon>
        <taxon>Spirochaeta</taxon>
    </lineage>
</organism>
<evidence type="ECO:0000256" key="2">
    <source>
        <dbReference type="ARBA" id="ARBA00007871"/>
    </source>
</evidence>
<proteinExistence type="inferred from homology"/>
<dbReference type="GO" id="GO:0005737">
    <property type="term" value="C:cytoplasm"/>
    <property type="evidence" value="ECO:0007669"/>
    <property type="project" value="UniProtKB-SubCell"/>
</dbReference>
<comment type="function">
    <text evidence="13">In the presence of manganese, represses expression of mntH and mntS. Up-regulates expression of mntP.</text>
</comment>
<dbReference type="Gene3D" id="1.10.10.10">
    <property type="entry name" value="Winged helix-like DNA-binding domain superfamily/Winged helix DNA-binding domain"/>
    <property type="match status" value="1"/>
</dbReference>
<evidence type="ECO:0000313" key="16">
    <source>
        <dbReference type="EMBL" id="KGE71692.1"/>
    </source>
</evidence>
<dbReference type="Pfam" id="PF02742">
    <property type="entry name" value="Fe_dep_repr_C"/>
    <property type="match status" value="1"/>
</dbReference>
<keyword evidence="5" id="KW-0963">Cytoplasm</keyword>
<keyword evidence="11" id="KW-0804">Transcription</keyword>
<dbReference type="PANTHER" id="PTHR33238:SF11">
    <property type="entry name" value="TRANSCRIPTIONAL REGULATOR MNTR"/>
    <property type="match status" value="1"/>
</dbReference>
<dbReference type="GO" id="GO:0046914">
    <property type="term" value="F:transition metal ion binding"/>
    <property type="evidence" value="ECO:0007669"/>
    <property type="project" value="InterPro"/>
</dbReference>
<keyword evidence="9" id="KW-0238">DNA-binding</keyword>
<comment type="subcellular location">
    <subcellularLocation>
        <location evidence="1">Cytoplasm</location>
    </subcellularLocation>
</comment>
<dbReference type="SUPFAM" id="SSF50037">
    <property type="entry name" value="C-terminal domain of transcriptional repressors"/>
    <property type="match status" value="1"/>
</dbReference>
<gene>
    <name evidence="16" type="ORF">DC28_10565</name>
</gene>
<dbReference type="InterPro" id="IPR050536">
    <property type="entry name" value="DtxR_MntR_Metal-Reg"/>
</dbReference>
<dbReference type="InterPro" id="IPR007167">
    <property type="entry name" value="Fe-transptr_FeoA-like"/>
</dbReference>
<evidence type="ECO:0000256" key="1">
    <source>
        <dbReference type="ARBA" id="ARBA00004496"/>
    </source>
</evidence>
<dbReference type="InterPro" id="IPR036388">
    <property type="entry name" value="WH-like_DNA-bd_sf"/>
</dbReference>
<reference evidence="16 17" key="1">
    <citation type="submission" date="2014-05" db="EMBL/GenBank/DDBJ databases">
        <title>De novo Genome Sequence of Spirocheata sp.</title>
        <authorList>
            <person name="Shivani Y."/>
            <person name="Subhash Y."/>
            <person name="Tushar L."/>
            <person name="Sasikala C."/>
            <person name="Ramana C.V."/>
        </authorList>
    </citation>
    <scope>NUCLEOTIDE SEQUENCE [LARGE SCALE GENOMIC DNA]</scope>
    <source>
        <strain evidence="16 17">JC230</strain>
    </source>
</reference>
<dbReference type="InterPro" id="IPR022689">
    <property type="entry name" value="Iron_dep_repressor"/>
</dbReference>
<dbReference type="GO" id="GO:0003700">
    <property type="term" value="F:DNA-binding transcription factor activity"/>
    <property type="evidence" value="ECO:0007669"/>
    <property type="project" value="InterPro"/>
</dbReference>
<evidence type="ECO:0000259" key="15">
    <source>
        <dbReference type="PROSITE" id="PS50944"/>
    </source>
</evidence>
<dbReference type="InterPro" id="IPR022687">
    <property type="entry name" value="HTH_DTXR"/>
</dbReference>
<evidence type="ECO:0000256" key="12">
    <source>
        <dbReference type="ARBA" id="ARBA00023211"/>
    </source>
</evidence>
<evidence type="ECO:0000256" key="8">
    <source>
        <dbReference type="ARBA" id="ARBA00023015"/>
    </source>
</evidence>
<dbReference type="Gene3D" id="1.10.60.10">
    <property type="entry name" value="Iron dependent repressor, metal binding and dimerisation domain"/>
    <property type="match status" value="1"/>
</dbReference>
<accession>A0A098QYW6</accession>